<keyword evidence="2" id="KW-1185">Reference proteome</keyword>
<reference evidence="3" key="1">
    <citation type="submission" date="2016-11" db="UniProtKB">
        <authorList>
            <consortium name="WormBaseParasite"/>
        </authorList>
    </citation>
    <scope>IDENTIFICATION</scope>
</reference>
<evidence type="ECO:0000256" key="1">
    <source>
        <dbReference type="SAM" id="Coils"/>
    </source>
</evidence>
<dbReference type="InterPro" id="IPR043136">
    <property type="entry name" value="B30.2/SPRY_sf"/>
</dbReference>
<feature type="coiled-coil region" evidence="1">
    <location>
        <begin position="13"/>
        <end position="97"/>
    </location>
</feature>
<name>A0A1I8C0T5_MELHA</name>
<dbReference type="AlphaFoldDB" id="A0A1I8C0T5"/>
<organism evidence="2 3">
    <name type="scientific">Meloidogyne hapla</name>
    <name type="common">Root-knot nematode worm</name>
    <dbReference type="NCBI Taxonomy" id="6305"/>
    <lineage>
        <taxon>Eukaryota</taxon>
        <taxon>Metazoa</taxon>
        <taxon>Ecdysozoa</taxon>
        <taxon>Nematoda</taxon>
        <taxon>Chromadorea</taxon>
        <taxon>Rhabditida</taxon>
        <taxon>Tylenchina</taxon>
        <taxon>Tylenchomorpha</taxon>
        <taxon>Tylenchoidea</taxon>
        <taxon>Meloidogynidae</taxon>
        <taxon>Meloidogyninae</taxon>
        <taxon>Meloidogyne</taxon>
    </lineage>
</organism>
<keyword evidence="1" id="KW-0175">Coiled coil</keyword>
<protein>
    <submittedName>
        <fullName evidence="3">SPRY domain-containing protein</fullName>
    </submittedName>
</protein>
<dbReference type="Proteomes" id="UP000095281">
    <property type="component" value="Unplaced"/>
</dbReference>
<dbReference type="WBParaSite" id="MhA1_Contig935.frz3.gene4">
    <property type="protein sequence ID" value="MhA1_Contig935.frz3.gene4"/>
    <property type="gene ID" value="MhA1_Contig935.frz3.gene4"/>
</dbReference>
<dbReference type="Gene3D" id="2.60.120.920">
    <property type="match status" value="1"/>
</dbReference>
<accession>A0A1I8C0T5</accession>
<evidence type="ECO:0000313" key="3">
    <source>
        <dbReference type="WBParaSite" id="MhA1_Contig935.frz3.gene4"/>
    </source>
</evidence>
<evidence type="ECO:0000313" key="2">
    <source>
        <dbReference type="Proteomes" id="UP000095281"/>
    </source>
</evidence>
<proteinExistence type="predicted"/>
<sequence length="345" mass="40341">MTEEGSSNSDFELKKFQKLKSDHENEIDKLKQSFQQLIDEKIKENTNQTIKYLENNFQAKNEISVLQEIISQKDEKINSLEEQIKKVNDSFEKKIGELTFKLNQTINLANKSVNFVQIKNKWKNISLNWLCCGNICINTNNPIGNCNKGHGFINIIDDENIKYINCVDYRVGGNSWGFVCAENQFNKPREYITTYSLFYYEIKFKFEGKKNGNWLYMGIYNKETLINLDNDGYIRYDNKRVRNIFELPKFSCKNGDIFGCGLVYPPMGKSGKFPYVFFTQNGKQIGKAVLLVNNSNNYVPNVRLIRCDVETNFGNDLEEKPFVYDVTKHLVIKEFYEFFFPILHV</sequence>